<protein>
    <submittedName>
        <fullName evidence="1">Uncharacterized protein</fullName>
    </submittedName>
</protein>
<organism evidence="1">
    <name type="scientific">hydrothermal vent metagenome</name>
    <dbReference type="NCBI Taxonomy" id="652676"/>
    <lineage>
        <taxon>unclassified sequences</taxon>
        <taxon>metagenomes</taxon>
        <taxon>ecological metagenomes</taxon>
    </lineage>
</organism>
<accession>A0A3B0ZGV1</accession>
<name>A0A3B0ZGV1_9ZZZZ</name>
<gene>
    <name evidence="1" type="ORF">MNBD_GAMMA16-671</name>
</gene>
<proteinExistence type="predicted"/>
<sequence>MQMKIHTTGFCIALLSMINMVSYAESPRIIAQQTTTWIHPKPSDAVIEEIPPARAFMRSKKNNPMIKGFKWEDSRKSQYAIYRSPGKLYFKGKAGYILEGLEEDLWDMPLQKAKHTLNKKGAVGLGAGYRLSDGTSFEFEYTVNKQDEQQLKFGYKF</sequence>
<evidence type="ECO:0000313" key="1">
    <source>
        <dbReference type="EMBL" id="VAW88310.1"/>
    </source>
</evidence>
<dbReference type="AlphaFoldDB" id="A0A3B0ZGV1"/>
<reference evidence="1" key="1">
    <citation type="submission" date="2018-06" db="EMBL/GenBank/DDBJ databases">
        <authorList>
            <person name="Zhirakovskaya E."/>
        </authorList>
    </citation>
    <scope>NUCLEOTIDE SEQUENCE</scope>
</reference>
<dbReference type="EMBL" id="UOFO01000143">
    <property type="protein sequence ID" value="VAW88310.1"/>
    <property type="molecule type" value="Genomic_DNA"/>
</dbReference>